<evidence type="ECO:0000256" key="9">
    <source>
        <dbReference type="ARBA" id="ARBA00022741"/>
    </source>
</evidence>
<comment type="caution">
    <text evidence="17">The sequence shown here is derived from an EMBL/GenBank/DDBJ whole genome shotgun (WGS) entry which is preliminary data.</text>
</comment>
<evidence type="ECO:0000256" key="14">
    <source>
        <dbReference type="ARBA" id="ARBA00038036"/>
    </source>
</evidence>
<keyword evidence="8 16" id="KW-0808">Transferase</keyword>
<organism evidence="17 18">
    <name type="scientific">Emticicia aquatica</name>
    <dbReference type="NCBI Taxonomy" id="1681835"/>
    <lineage>
        <taxon>Bacteria</taxon>
        <taxon>Pseudomonadati</taxon>
        <taxon>Bacteroidota</taxon>
        <taxon>Cytophagia</taxon>
        <taxon>Cytophagales</taxon>
        <taxon>Leadbetterellaceae</taxon>
        <taxon>Emticicia</taxon>
    </lineage>
</organism>
<evidence type="ECO:0000256" key="12">
    <source>
        <dbReference type="ARBA" id="ARBA00022958"/>
    </source>
</evidence>
<reference evidence="17" key="1">
    <citation type="submission" date="2021-12" db="EMBL/GenBank/DDBJ databases">
        <authorList>
            <person name="Rodrigo-Torres L."/>
            <person name="Arahal R. D."/>
            <person name="Lucena T."/>
        </authorList>
    </citation>
    <scope>NUCLEOTIDE SEQUENCE</scope>
    <source>
        <strain evidence="17">CECT 8858</strain>
    </source>
</reference>
<evidence type="ECO:0000313" key="18">
    <source>
        <dbReference type="Proteomes" id="UP000837932"/>
    </source>
</evidence>
<dbReference type="RefSeq" id="WP_238807108.1">
    <property type="nucleotide sequence ID" value="NZ_CAKLPY010000002.1"/>
</dbReference>
<evidence type="ECO:0000256" key="3">
    <source>
        <dbReference type="ARBA" id="ARBA00004496"/>
    </source>
</evidence>
<comment type="function">
    <text evidence="16">Catalyzes the phosphorylation of pantothenate (Pan), the first step in CoA biosynthesis.</text>
</comment>
<keyword evidence="18" id="KW-1185">Reference proteome</keyword>
<evidence type="ECO:0000256" key="11">
    <source>
        <dbReference type="ARBA" id="ARBA00022840"/>
    </source>
</evidence>
<evidence type="ECO:0000256" key="16">
    <source>
        <dbReference type="HAMAP-Rule" id="MF_01274"/>
    </source>
</evidence>
<dbReference type="SUPFAM" id="SSF53067">
    <property type="entry name" value="Actin-like ATPase domain"/>
    <property type="match status" value="2"/>
</dbReference>
<keyword evidence="11 16" id="KW-0067">ATP-binding</keyword>
<feature type="binding site" evidence="16">
    <location>
        <begin position="109"/>
        <end position="112"/>
    </location>
    <ligand>
        <name>substrate</name>
    </ligand>
</feature>
<dbReference type="CDD" id="cd24015">
    <property type="entry name" value="ASKHA_NBD_PanK-III"/>
    <property type="match status" value="1"/>
</dbReference>
<evidence type="ECO:0000256" key="4">
    <source>
        <dbReference type="ARBA" id="ARBA00005225"/>
    </source>
</evidence>
<sequence>MNYLLVIDVGNTDAVFGLFEGEKLLHNFRIKSLKDENYVYFEYRFRQYFLENNLRFSDINKVVLSSVVPSLTPIFKSLISNLFGLEAIVVNAHIFQKIQVSIDNPDEIGSDLVANAVAAFTKYKRNCVVVDFGTALTFTVVSEDGKVLGVSIAPGLRTAVKALFSNTAQLPDVPLVLPTSVLGKNSVHAIQSGILWGYEGLVKNMIHKIRAELGGDCIAIATGGLSSIISTLNGEFVEVNRELTLEGLRIIGENIK</sequence>
<dbReference type="Gene3D" id="3.30.420.40">
    <property type="match status" value="2"/>
</dbReference>
<gene>
    <name evidence="17" type="primary">coaX_2</name>
    <name evidence="16" type="synonym">coaX</name>
    <name evidence="17" type="ORF">EMA8858_02685</name>
</gene>
<feature type="active site" description="Proton acceptor" evidence="16">
    <location>
        <position position="111"/>
    </location>
</feature>
<dbReference type="GO" id="GO:0004594">
    <property type="term" value="F:pantothenate kinase activity"/>
    <property type="evidence" value="ECO:0007669"/>
    <property type="project" value="UniProtKB-EC"/>
</dbReference>
<dbReference type="HAMAP" id="MF_01274">
    <property type="entry name" value="Pantothen_kinase_3"/>
    <property type="match status" value="1"/>
</dbReference>
<keyword evidence="12 16" id="KW-0630">Potassium</keyword>
<keyword evidence="13 16" id="KW-0173">Coenzyme A biosynthesis</keyword>
<name>A0ABM9ASC4_9BACT</name>
<dbReference type="PANTHER" id="PTHR34265:SF1">
    <property type="entry name" value="TYPE III PANTOTHENATE KINASE"/>
    <property type="match status" value="1"/>
</dbReference>
<evidence type="ECO:0000256" key="8">
    <source>
        <dbReference type="ARBA" id="ARBA00022679"/>
    </source>
</evidence>
<comment type="caution">
    <text evidence="16">Lacks conserved residue(s) required for the propagation of feature annotation.</text>
</comment>
<evidence type="ECO:0000256" key="1">
    <source>
        <dbReference type="ARBA" id="ARBA00001206"/>
    </source>
</evidence>
<feature type="binding site" evidence="16">
    <location>
        <position position="186"/>
    </location>
    <ligand>
        <name>substrate</name>
    </ligand>
</feature>
<evidence type="ECO:0000256" key="6">
    <source>
        <dbReference type="ARBA" id="ARBA00012102"/>
    </source>
</evidence>
<comment type="subunit">
    <text evidence="5 16">Homodimer.</text>
</comment>
<evidence type="ECO:0000256" key="7">
    <source>
        <dbReference type="ARBA" id="ARBA00022490"/>
    </source>
</evidence>
<dbReference type="Pfam" id="PF03309">
    <property type="entry name" value="Pan_kinase"/>
    <property type="match status" value="1"/>
</dbReference>
<keyword evidence="7 16" id="KW-0963">Cytoplasm</keyword>
<feature type="binding site" evidence="16">
    <location>
        <begin position="8"/>
        <end position="15"/>
    </location>
    <ligand>
        <name>ATP</name>
        <dbReference type="ChEBI" id="CHEBI:30616"/>
    </ligand>
</feature>
<dbReference type="NCBIfam" id="NF009855">
    <property type="entry name" value="PRK13321.1"/>
    <property type="match status" value="1"/>
</dbReference>
<accession>A0ABM9ASC4</accession>
<evidence type="ECO:0000256" key="5">
    <source>
        <dbReference type="ARBA" id="ARBA00011738"/>
    </source>
</evidence>
<keyword evidence="16" id="KW-0479">Metal-binding</keyword>
<comment type="subcellular location">
    <subcellularLocation>
        <location evidence="3 16">Cytoplasm</location>
    </subcellularLocation>
</comment>
<keyword evidence="9 16" id="KW-0547">Nucleotide-binding</keyword>
<evidence type="ECO:0000256" key="2">
    <source>
        <dbReference type="ARBA" id="ARBA00001958"/>
    </source>
</evidence>
<comment type="catalytic activity">
    <reaction evidence="1 16">
        <text>(R)-pantothenate + ATP = (R)-4'-phosphopantothenate + ADP + H(+)</text>
        <dbReference type="Rhea" id="RHEA:16373"/>
        <dbReference type="ChEBI" id="CHEBI:10986"/>
        <dbReference type="ChEBI" id="CHEBI:15378"/>
        <dbReference type="ChEBI" id="CHEBI:29032"/>
        <dbReference type="ChEBI" id="CHEBI:30616"/>
        <dbReference type="ChEBI" id="CHEBI:456216"/>
        <dbReference type="EC" id="2.7.1.33"/>
    </reaction>
</comment>
<dbReference type="InterPro" id="IPR004619">
    <property type="entry name" value="Type_III_PanK"/>
</dbReference>
<evidence type="ECO:0000256" key="15">
    <source>
        <dbReference type="ARBA" id="ARBA00040883"/>
    </source>
</evidence>
<dbReference type="Proteomes" id="UP000837932">
    <property type="component" value="Unassembled WGS sequence"/>
</dbReference>
<comment type="cofactor">
    <cofactor evidence="2">
        <name>K(+)</name>
        <dbReference type="ChEBI" id="CHEBI:29103"/>
    </cofactor>
</comment>
<evidence type="ECO:0000256" key="13">
    <source>
        <dbReference type="ARBA" id="ARBA00022993"/>
    </source>
</evidence>
<dbReference type="EMBL" id="CAKLPY010000002">
    <property type="protein sequence ID" value="CAH0996553.1"/>
    <property type="molecule type" value="Genomic_DNA"/>
</dbReference>
<comment type="cofactor">
    <cofactor evidence="16">
        <name>NH4(+)</name>
        <dbReference type="ChEBI" id="CHEBI:28938"/>
    </cofactor>
    <cofactor evidence="16">
        <name>K(+)</name>
        <dbReference type="ChEBI" id="CHEBI:29103"/>
    </cofactor>
    <text evidence="16">A monovalent cation. Ammonium or potassium.</text>
</comment>
<keyword evidence="10 16" id="KW-0418">Kinase</keyword>
<comment type="pathway">
    <text evidence="4 16">Cofactor biosynthesis; coenzyme A biosynthesis; CoA from (R)-pantothenate: step 1/5.</text>
</comment>
<feature type="binding site" evidence="16">
    <location>
        <position position="134"/>
    </location>
    <ligand>
        <name>ATP</name>
        <dbReference type="ChEBI" id="CHEBI:30616"/>
    </ligand>
</feature>
<dbReference type="EC" id="2.7.1.33" evidence="6 16"/>
<feature type="binding site" evidence="16">
    <location>
        <position position="131"/>
    </location>
    <ligand>
        <name>K(+)</name>
        <dbReference type="ChEBI" id="CHEBI:29103"/>
    </ligand>
</feature>
<protein>
    <recommendedName>
        <fullName evidence="15 16">Type III pantothenate kinase</fullName>
        <ecNumber evidence="6 16">2.7.1.33</ecNumber>
    </recommendedName>
    <alternativeName>
        <fullName evidence="16">PanK-III</fullName>
    </alternativeName>
    <alternativeName>
        <fullName evidence="16">Pantothenic acid kinase</fullName>
    </alternativeName>
</protein>
<proteinExistence type="inferred from homology"/>
<evidence type="ECO:0000256" key="10">
    <source>
        <dbReference type="ARBA" id="ARBA00022777"/>
    </source>
</evidence>
<dbReference type="NCBIfam" id="TIGR00671">
    <property type="entry name" value="baf"/>
    <property type="match status" value="1"/>
</dbReference>
<dbReference type="InterPro" id="IPR043129">
    <property type="entry name" value="ATPase_NBD"/>
</dbReference>
<comment type="similarity">
    <text evidence="14 16">Belongs to the type III pantothenate kinase family.</text>
</comment>
<dbReference type="PANTHER" id="PTHR34265">
    <property type="entry name" value="TYPE III PANTOTHENATE KINASE"/>
    <property type="match status" value="1"/>
</dbReference>
<evidence type="ECO:0000313" key="17">
    <source>
        <dbReference type="EMBL" id="CAH0996553.1"/>
    </source>
</evidence>